<feature type="domain" description="Tyr recombinase" evidence="5">
    <location>
        <begin position="189"/>
        <end position="366"/>
    </location>
</feature>
<evidence type="ECO:0000256" key="3">
    <source>
        <dbReference type="ARBA" id="ARBA00023125"/>
    </source>
</evidence>
<dbReference type="InterPro" id="IPR010998">
    <property type="entry name" value="Integrase_recombinase_N"/>
</dbReference>
<dbReference type="Pfam" id="PF22022">
    <property type="entry name" value="Phage_int_M"/>
    <property type="match status" value="1"/>
</dbReference>
<keyword evidence="2" id="KW-0229">DNA integration</keyword>
<evidence type="ECO:0000313" key="6">
    <source>
        <dbReference type="EMBL" id="ABM59368.1"/>
    </source>
</evidence>
<dbReference type="InterPro" id="IPR053876">
    <property type="entry name" value="Phage_int_M"/>
</dbReference>
<dbReference type="eggNOG" id="COG0582">
    <property type="taxonomic scope" value="Bacteria"/>
</dbReference>
<dbReference type="InterPro" id="IPR025166">
    <property type="entry name" value="Integrase_DNA_bind_dom"/>
</dbReference>
<dbReference type="InterPro" id="IPR002104">
    <property type="entry name" value="Integrase_catalytic"/>
</dbReference>
<evidence type="ECO:0000256" key="1">
    <source>
        <dbReference type="ARBA" id="ARBA00008857"/>
    </source>
</evidence>
<dbReference type="GeneID" id="76462049"/>
<dbReference type="InterPro" id="IPR013762">
    <property type="entry name" value="Integrase-like_cat_sf"/>
</dbReference>
<proteinExistence type="inferred from homology"/>
<dbReference type="HOGENOM" id="CLU_027562_0_0_4"/>
<dbReference type="Proteomes" id="UP000000374">
    <property type="component" value="Chromosome"/>
</dbReference>
<dbReference type="PROSITE" id="PS51898">
    <property type="entry name" value="TYR_RECOMBINASE"/>
    <property type="match status" value="1"/>
</dbReference>
<evidence type="ECO:0000256" key="4">
    <source>
        <dbReference type="ARBA" id="ARBA00023172"/>
    </source>
</evidence>
<dbReference type="Pfam" id="PF00589">
    <property type="entry name" value="Phage_integrase"/>
    <property type="match status" value="1"/>
</dbReference>
<dbReference type="EMBL" id="CP000542">
    <property type="protein sequence ID" value="ABM59368.1"/>
    <property type="molecule type" value="Genomic_DNA"/>
</dbReference>
<dbReference type="GO" id="GO:0015074">
    <property type="term" value="P:DNA integration"/>
    <property type="evidence" value="ECO:0007669"/>
    <property type="project" value="UniProtKB-KW"/>
</dbReference>
<dbReference type="Gene3D" id="3.30.160.390">
    <property type="entry name" value="Integrase, DNA-binding domain"/>
    <property type="match status" value="1"/>
</dbReference>
<organism evidence="6 7">
    <name type="scientific">Verminephrobacter eiseniae (strain EF01-2)</name>
    <dbReference type="NCBI Taxonomy" id="391735"/>
    <lineage>
        <taxon>Bacteria</taxon>
        <taxon>Pseudomonadati</taxon>
        <taxon>Pseudomonadota</taxon>
        <taxon>Betaproteobacteria</taxon>
        <taxon>Burkholderiales</taxon>
        <taxon>Comamonadaceae</taxon>
        <taxon>Verminephrobacter</taxon>
    </lineage>
</organism>
<keyword evidence="4" id="KW-0233">DNA recombination</keyword>
<dbReference type="InterPro" id="IPR050808">
    <property type="entry name" value="Phage_Integrase"/>
</dbReference>
<evidence type="ECO:0000259" key="5">
    <source>
        <dbReference type="PROSITE" id="PS51898"/>
    </source>
</evidence>
<accession>A1WP11</accession>
<dbReference type="PANTHER" id="PTHR30629">
    <property type="entry name" value="PROPHAGE INTEGRASE"/>
    <property type="match status" value="1"/>
</dbReference>
<evidence type="ECO:0000256" key="2">
    <source>
        <dbReference type="ARBA" id="ARBA00022908"/>
    </source>
</evidence>
<name>A1WP11_VEREI</name>
<keyword evidence="7" id="KW-1185">Reference proteome</keyword>
<dbReference type="OrthoDB" id="9775880at2"/>
<reference evidence="7" key="1">
    <citation type="submission" date="2006-12" db="EMBL/GenBank/DDBJ databases">
        <title>Complete sequence of chromosome 1 of Verminephrobacter eiseniae EF01-2.</title>
        <authorList>
            <person name="Copeland A."/>
            <person name="Lucas S."/>
            <person name="Lapidus A."/>
            <person name="Barry K."/>
            <person name="Detter J.C."/>
            <person name="Glavina del Rio T."/>
            <person name="Dalin E."/>
            <person name="Tice H."/>
            <person name="Pitluck S."/>
            <person name="Chertkov O."/>
            <person name="Brettin T."/>
            <person name="Bruce D."/>
            <person name="Han C."/>
            <person name="Tapia R."/>
            <person name="Gilna P."/>
            <person name="Schmutz J."/>
            <person name="Larimer F."/>
            <person name="Land M."/>
            <person name="Hauser L."/>
            <person name="Kyrpides N."/>
            <person name="Kim E."/>
            <person name="Stahl D."/>
            <person name="Richardson P."/>
        </authorList>
    </citation>
    <scope>NUCLEOTIDE SEQUENCE [LARGE SCALE GENOMIC DNA]</scope>
    <source>
        <strain evidence="7">EF01-2</strain>
    </source>
</reference>
<evidence type="ECO:0000313" key="7">
    <source>
        <dbReference type="Proteomes" id="UP000000374"/>
    </source>
</evidence>
<dbReference type="InterPro" id="IPR038488">
    <property type="entry name" value="Integrase_DNA-bd_sf"/>
</dbReference>
<dbReference type="PANTHER" id="PTHR30629:SF2">
    <property type="entry name" value="PROPHAGE INTEGRASE INTS-RELATED"/>
    <property type="match status" value="1"/>
</dbReference>
<gene>
    <name evidence="6" type="ordered locus">Veis_3652</name>
</gene>
<sequence length="387" mass="43108">MTLTVRAVEAAKPRHKGYKLADSVGLYLFVTPAGGKSWRANYLREGKQATRTYGRWPDVSLAEARKAHAAARDGVVPATVAVPSFETIARAWLKLKLPTLSNGKHQSQVANTLERFVFPKIGKRPIDTIHRPELVDVVQAVQLDGRVETAHRVAGRIAAVFDYAQDAGLIESHPASHLVRVLHSRKVKKPMASIAPAEAGALMRAITDYDEPVTGLGLQLLAHTFVRVGELRAMRWSEFKEDGAVWVIPAERMKLRLPHVVPLSLQAQAIVGQLRLLNAEREFVMDSPLRPGHPLSENTFLFALYRLGYRGRMTAHGFRALASTVLNEQSGFAHDVIERQLAHKETDAVRAAYNRAQYLPQRRELMQWWAQWLAAAQTSSDPRHASA</sequence>
<dbReference type="RefSeq" id="WP_011811359.1">
    <property type="nucleotide sequence ID" value="NC_008786.1"/>
</dbReference>
<dbReference type="STRING" id="391735.Veis_3652"/>
<dbReference type="AlphaFoldDB" id="A1WP11"/>
<dbReference type="KEGG" id="vei:Veis_3652"/>
<protein>
    <submittedName>
        <fullName evidence="6">Phage integrase family protein</fullName>
    </submittedName>
</protein>
<dbReference type="GO" id="GO:0003677">
    <property type="term" value="F:DNA binding"/>
    <property type="evidence" value="ECO:0007669"/>
    <property type="project" value="UniProtKB-KW"/>
</dbReference>
<dbReference type="Gene3D" id="1.10.150.130">
    <property type="match status" value="1"/>
</dbReference>
<dbReference type="Pfam" id="PF13356">
    <property type="entry name" value="Arm-DNA-bind_3"/>
    <property type="match status" value="1"/>
</dbReference>
<dbReference type="GO" id="GO:0006310">
    <property type="term" value="P:DNA recombination"/>
    <property type="evidence" value="ECO:0007669"/>
    <property type="project" value="UniProtKB-KW"/>
</dbReference>
<comment type="similarity">
    <text evidence="1">Belongs to the 'phage' integrase family.</text>
</comment>
<keyword evidence="3" id="KW-0238">DNA-binding</keyword>
<dbReference type="SUPFAM" id="SSF56349">
    <property type="entry name" value="DNA breaking-rejoining enzymes"/>
    <property type="match status" value="1"/>
</dbReference>
<dbReference type="CDD" id="cd00801">
    <property type="entry name" value="INT_P4_C"/>
    <property type="match status" value="1"/>
</dbReference>
<dbReference type="Gene3D" id="1.10.443.10">
    <property type="entry name" value="Intergrase catalytic core"/>
    <property type="match status" value="1"/>
</dbReference>
<dbReference type="InterPro" id="IPR011010">
    <property type="entry name" value="DNA_brk_join_enz"/>
</dbReference>